<organism evidence="2 3">
    <name type="scientific">Ectocarpus siliculosus</name>
    <name type="common">Brown alga</name>
    <name type="synonym">Conferva siliculosa</name>
    <dbReference type="NCBI Taxonomy" id="2880"/>
    <lineage>
        <taxon>Eukaryota</taxon>
        <taxon>Sar</taxon>
        <taxon>Stramenopiles</taxon>
        <taxon>Ochrophyta</taxon>
        <taxon>PX clade</taxon>
        <taxon>Phaeophyceae</taxon>
        <taxon>Ectocarpales</taxon>
        <taxon>Ectocarpaceae</taxon>
        <taxon>Ectocarpus</taxon>
    </lineage>
</organism>
<dbReference type="OrthoDB" id="10315814at2759"/>
<name>D8LL68_ECTSI</name>
<dbReference type="GO" id="GO:0016740">
    <property type="term" value="F:transferase activity"/>
    <property type="evidence" value="ECO:0007669"/>
    <property type="project" value="UniProtKB-KW"/>
</dbReference>
<dbReference type="EMBL" id="FN648532">
    <property type="protein sequence ID" value="CBN76128.1"/>
    <property type="molecule type" value="Genomic_DNA"/>
</dbReference>
<proteinExistence type="predicted"/>
<keyword evidence="3" id="KW-1185">Reference proteome</keyword>
<gene>
    <name evidence="2" type="ORF">Esi_0340_0007</name>
</gene>
<dbReference type="InterPro" id="IPR019410">
    <property type="entry name" value="Methyltransf_16"/>
</dbReference>
<dbReference type="PANTHER" id="PTHR14614">
    <property type="entry name" value="HEPATOCELLULAR CARCINOMA-ASSOCIATED ANTIGEN"/>
    <property type="match status" value="1"/>
</dbReference>
<accession>D8LL68</accession>
<dbReference type="Proteomes" id="UP000002630">
    <property type="component" value="Linkage Group LG25"/>
</dbReference>
<reference evidence="2 3" key="1">
    <citation type="journal article" date="2010" name="Nature">
        <title>The Ectocarpus genome and the independent evolution of multicellularity in brown algae.</title>
        <authorList>
            <person name="Cock J.M."/>
            <person name="Sterck L."/>
            <person name="Rouze P."/>
            <person name="Scornet D."/>
            <person name="Allen A.E."/>
            <person name="Amoutzias G."/>
            <person name="Anthouard V."/>
            <person name="Artiguenave F."/>
            <person name="Aury J.M."/>
            <person name="Badger J.H."/>
            <person name="Beszteri B."/>
            <person name="Billiau K."/>
            <person name="Bonnet E."/>
            <person name="Bothwell J.H."/>
            <person name="Bowler C."/>
            <person name="Boyen C."/>
            <person name="Brownlee C."/>
            <person name="Carrano C.J."/>
            <person name="Charrier B."/>
            <person name="Cho G.Y."/>
            <person name="Coelho S.M."/>
            <person name="Collen J."/>
            <person name="Corre E."/>
            <person name="Da Silva C."/>
            <person name="Delage L."/>
            <person name="Delaroque N."/>
            <person name="Dittami S.M."/>
            <person name="Doulbeau S."/>
            <person name="Elias M."/>
            <person name="Farnham G."/>
            <person name="Gachon C.M."/>
            <person name="Gschloessl B."/>
            <person name="Heesch S."/>
            <person name="Jabbari K."/>
            <person name="Jubin C."/>
            <person name="Kawai H."/>
            <person name="Kimura K."/>
            <person name="Kloareg B."/>
            <person name="Kupper F.C."/>
            <person name="Lang D."/>
            <person name="Le Bail A."/>
            <person name="Leblanc C."/>
            <person name="Lerouge P."/>
            <person name="Lohr M."/>
            <person name="Lopez P.J."/>
            <person name="Martens C."/>
            <person name="Maumus F."/>
            <person name="Michel G."/>
            <person name="Miranda-Saavedra D."/>
            <person name="Morales J."/>
            <person name="Moreau H."/>
            <person name="Motomura T."/>
            <person name="Nagasato C."/>
            <person name="Napoli C.A."/>
            <person name="Nelson D.R."/>
            <person name="Nyvall-Collen P."/>
            <person name="Peters A.F."/>
            <person name="Pommier C."/>
            <person name="Potin P."/>
            <person name="Poulain J."/>
            <person name="Quesneville H."/>
            <person name="Read B."/>
            <person name="Rensing S.A."/>
            <person name="Ritter A."/>
            <person name="Rousvoal S."/>
            <person name="Samanta M."/>
            <person name="Samson G."/>
            <person name="Schroeder D.C."/>
            <person name="Segurens B."/>
            <person name="Strittmatter M."/>
            <person name="Tonon T."/>
            <person name="Tregear J.W."/>
            <person name="Valentin K."/>
            <person name="von Dassow P."/>
            <person name="Yamagishi T."/>
            <person name="Van de Peer Y."/>
            <person name="Wincker P."/>
        </authorList>
    </citation>
    <scope>NUCLEOTIDE SEQUENCE [LARGE SCALE GENOMIC DNA]</scope>
    <source>
        <strain evidence="3">Ec32 / CCAP1310/4</strain>
    </source>
</reference>
<feature type="region of interest" description="Disordered" evidence="1">
    <location>
        <begin position="127"/>
        <end position="190"/>
    </location>
</feature>
<protein>
    <submittedName>
        <fullName evidence="2">Rab geranylgeranyl transferase component A</fullName>
    </submittedName>
</protein>
<dbReference type="AlphaFoldDB" id="D8LL68"/>
<dbReference type="InterPro" id="IPR029063">
    <property type="entry name" value="SAM-dependent_MTases_sf"/>
</dbReference>
<evidence type="ECO:0000313" key="2">
    <source>
        <dbReference type="EMBL" id="CBN76128.1"/>
    </source>
</evidence>
<evidence type="ECO:0000256" key="1">
    <source>
        <dbReference type="SAM" id="MobiDB-lite"/>
    </source>
</evidence>
<sequence>MAQQAATSPSSSDDEEEEVACFERDTESFMLRRRRFMFPGLPPVVLNQDFVSVEGTGGAVWRPSIEFSEFVCSEEGRRCLPLAGKSVLEISSGLGLGAIVSWNLGASPVVATDLGSKDGPMTLLARNVSENCGPRAVATPQPSPGRTSRDHSRGGEAGTSAKGRSAEDEGTPPPGRRRPLPPPPPSVQSLRWGDKAQLADALKKFDGFGPDVLLACDVVFDDALLPPLLETLAEAACRTTRGGGRPSLCVSHQKRNRRREDNFFASLAKRIGGGGQFRMLHQQNDLSVFVFTYLMGRH</sequence>
<dbReference type="InParanoid" id="D8LL68"/>
<dbReference type="EMBL" id="FN649750">
    <property type="protein sequence ID" value="CBN76128.1"/>
    <property type="molecule type" value="Genomic_DNA"/>
</dbReference>
<keyword evidence="2" id="KW-0808">Transferase</keyword>
<dbReference type="Gene3D" id="3.40.50.150">
    <property type="entry name" value="Vaccinia Virus protein VP39"/>
    <property type="match status" value="1"/>
</dbReference>
<evidence type="ECO:0000313" key="3">
    <source>
        <dbReference type="Proteomes" id="UP000002630"/>
    </source>
</evidence>